<comment type="caution">
    <text evidence="2">The sequence shown here is derived from an EMBL/GenBank/DDBJ whole genome shotgun (WGS) entry which is preliminary data.</text>
</comment>
<name>A0ABW9GQ24_9GAMM</name>
<reference evidence="2 3" key="1">
    <citation type="submission" date="2024-09" db="EMBL/GenBank/DDBJ databases">
        <title>Aeromonas strains Genome sequencing and assembly.</title>
        <authorList>
            <person name="Hu X."/>
            <person name="Tang B."/>
        </authorList>
    </citation>
    <scope>NUCLEOTIDE SEQUENCE [LARGE SCALE GENOMIC DNA]</scope>
    <source>
        <strain evidence="2 3">NB23SCDHY001</strain>
    </source>
</reference>
<protein>
    <recommendedName>
        <fullName evidence="4">Adhesin</fullName>
    </recommendedName>
</protein>
<evidence type="ECO:0000313" key="2">
    <source>
        <dbReference type="EMBL" id="MFM4892283.1"/>
    </source>
</evidence>
<sequence>MRGLIYSSLAAAVVMAMSGSALAYDRGDRDETGATLTKKVKAEVDVEYEGRVNVGGYINVNKLGMAVVDNQQSSSMIGTSNFRTDNTSQIDGSFKDVSGNVGANVAAGDSNVQGNSASLAAYDEVDAEFMMGRGYPGQNGSAGGSSDAEIFSDQSASHNWTSNKGHQNKAGIGDGAFKDAAGNIGVNVASGSGNVQANNMAASVSTGNMAVATVANSQNVSNNLTTNESLSSTKTVGYNKVAMGFVAGGTYSGTSKQSNNVYPEIWKDGDHPDGGSLWGHIDYDNQDDDGSHDSKFEFKEAGNVALAGAAVGYIPVVNTYTSRETFNHAKINGGAFNGAVGNIGVNVASGTNNLQANNLSLAAGFAK</sequence>
<dbReference type="Proteomes" id="UP001630969">
    <property type="component" value="Unassembled WGS sequence"/>
</dbReference>
<dbReference type="GeneID" id="97219480"/>
<gene>
    <name evidence="2" type="ORF">ACEUDJ_05235</name>
</gene>
<evidence type="ECO:0000313" key="3">
    <source>
        <dbReference type="Proteomes" id="UP001630969"/>
    </source>
</evidence>
<feature type="signal peptide" evidence="1">
    <location>
        <begin position="1"/>
        <end position="23"/>
    </location>
</feature>
<evidence type="ECO:0008006" key="4">
    <source>
        <dbReference type="Google" id="ProtNLM"/>
    </source>
</evidence>
<evidence type="ECO:0000256" key="1">
    <source>
        <dbReference type="SAM" id="SignalP"/>
    </source>
</evidence>
<keyword evidence="1" id="KW-0732">Signal</keyword>
<organism evidence="2 3">
    <name type="scientific">Aeromonas bivalvium</name>
    <dbReference type="NCBI Taxonomy" id="440079"/>
    <lineage>
        <taxon>Bacteria</taxon>
        <taxon>Pseudomonadati</taxon>
        <taxon>Pseudomonadota</taxon>
        <taxon>Gammaproteobacteria</taxon>
        <taxon>Aeromonadales</taxon>
        <taxon>Aeromonadaceae</taxon>
        <taxon>Aeromonas</taxon>
    </lineage>
</organism>
<feature type="chain" id="PRO_5047150030" description="Adhesin" evidence="1">
    <location>
        <begin position="24"/>
        <end position="367"/>
    </location>
</feature>
<dbReference type="RefSeq" id="WP_408788550.1">
    <property type="nucleotide sequence ID" value="NZ_JBGXBU010000001.1"/>
</dbReference>
<proteinExistence type="predicted"/>
<accession>A0ABW9GQ24</accession>
<keyword evidence="3" id="KW-1185">Reference proteome</keyword>
<dbReference type="EMBL" id="JBGXBU010000001">
    <property type="protein sequence ID" value="MFM4892283.1"/>
    <property type="molecule type" value="Genomic_DNA"/>
</dbReference>